<accession>A0ACC2F613</accession>
<keyword evidence="2" id="KW-1185">Reference proteome</keyword>
<evidence type="ECO:0000313" key="1">
    <source>
        <dbReference type="EMBL" id="KAJ7986754.1"/>
    </source>
</evidence>
<evidence type="ECO:0000313" key="2">
    <source>
        <dbReference type="Proteomes" id="UP001157502"/>
    </source>
</evidence>
<organism evidence="1 2">
    <name type="scientific">Dallia pectoralis</name>
    <name type="common">Alaska blackfish</name>
    <dbReference type="NCBI Taxonomy" id="75939"/>
    <lineage>
        <taxon>Eukaryota</taxon>
        <taxon>Metazoa</taxon>
        <taxon>Chordata</taxon>
        <taxon>Craniata</taxon>
        <taxon>Vertebrata</taxon>
        <taxon>Euteleostomi</taxon>
        <taxon>Actinopterygii</taxon>
        <taxon>Neopterygii</taxon>
        <taxon>Teleostei</taxon>
        <taxon>Protacanthopterygii</taxon>
        <taxon>Esociformes</taxon>
        <taxon>Umbridae</taxon>
        <taxon>Dallia</taxon>
    </lineage>
</organism>
<comment type="caution">
    <text evidence="1">The sequence shown here is derived from an EMBL/GenBank/DDBJ whole genome shotgun (WGS) entry which is preliminary data.</text>
</comment>
<dbReference type="Proteomes" id="UP001157502">
    <property type="component" value="Chromosome 33"/>
</dbReference>
<sequence length="486" mass="53244">MGTETCPHILGQCPGVRDSRIKRHHKLCDLLAEEAESASWSVTMEMVCRTPSGVLRSPNLVFVKVSLAFVLDVTVRFEVAQDTLQLAASEKVARYKPVLPYVLRETGASSARVFGFPLGGRGKWHPANETLLKRLGDWPRRRTSHPPDIERRVKCRRTLQRPLDEDPPAMCRSMEVTKRRGKYTKGPEPGLPPPGLAKGAQRIWEVPCCTSRPGRALGKLERNKTSIDPLRLSEKLEGAGERGCPPSSVNILCGVNVGSARPSGGRSFLLRSTRCLRVDQGVMMLQGPSARVQTPWQLEAGRVSVKSWPSPEGFCHCIQDWTRCYGRDAGGIKIDVLSQVREVSGDVRPPEGGGVGRAEAVEDSRALSRQAGHRRARELFEKDRSKLAEILFDGAGGGRHRARLLRLVSAFKSRWDVADPYLGLGQFSSDHGADNAVFHKPILPEEVKSGLGSIKSGSAAGPDGLSKKALKTWDPTGVELAEMYSV</sequence>
<proteinExistence type="predicted"/>
<name>A0ACC2F613_DALPE</name>
<gene>
    <name evidence="1" type="ORF">DPEC_G00331670</name>
</gene>
<dbReference type="EMBL" id="CM055760">
    <property type="protein sequence ID" value="KAJ7986754.1"/>
    <property type="molecule type" value="Genomic_DNA"/>
</dbReference>
<reference evidence="1" key="1">
    <citation type="submission" date="2021-05" db="EMBL/GenBank/DDBJ databases">
        <authorList>
            <person name="Pan Q."/>
            <person name="Jouanno E."/>
            <person name="Zahm M."/>
            <person name="Klopp C."/>
            <person name="Cabau C."/>
            <person name="Louis A."/>
            <person name="Berthelot C."/>
            <person name="Parey E."/>
            <person name="Roest Crollius H."/>
            <person name="Montfort J."/>
            <person name="Robinson-Rechavi M."/>
            <person name="Bouchez O."/>
            <person name="Lampietro C."/>
            <person name="Lopez Roques C."/>
            <person name="Donnadieu C."/>
            <person name="Postlethwait J."/>
            <person name="Bobe J."/>
            <person name="Dillon D."/>
            <person name="Chandos A."/>
            <person name="von Hippel F."/>
            <person name="Guiguen Y."/>
        </authorList>
    </citation>
    <scope>NUCLEOTIDE SEQUENCE</scope>
    <source>
        <strain evidence="1">YG-Jan2019</strain>
    </source>
</reference>
<protein>
    <submittedName>
        <fullName evidence="1">Uncharacterized protein</fullName>
    </submittedName>
</protein>